<dbReference type="Pfam" id="PF12625">
    <property type="entry name" value="Arabinose_bd"/>
    <property type="match status" value="1"/>
</dbReference>
<dbReference type="RefSeq" id="WP_171099567.1">
    <property type="nucleotide sequence ID" value="NZ_CP053084.1"/>
</dbReference>
<dbReference type="InterPro" id="IPR018060">
    <property type="entry name" value="HTH_AraC"/>
</dbReference>
<proteinExistence type="predicted"/>
<evidence type="ECO:0000259" key="4">
    <source>
        <dbReference type="PROSITE" id="PS01124"/>
    </source>
</evidence>
<keyword evidence="6" id="KW-1185">Reference proteome</keyword>
<dbReference type="PANTHER" id="PTHR47894:SF1">
    <property type="entry name" value="HTH-TYPE TRANSCRIPTIONAL REGULATOR VQSM"/>
    <property type="match status" value="1"/>
</dbReference>
<accession>A0ABX6N7L2</accession>
<dbReference type="InterPro" id="IPR009057">
    <property type="entry name" value="Homeodomain-like_sf"/>
</dbReference>
<keyword evidence="1" id="KW-0805">Transcription regulation</keyword>
<dbReference type="PANTHER" id="PTHR47894">
    <property type="entry name" value="HTH-TYPE TRANSCRIPTIONAL REGULATOR GADX"/>
    <property type="match status" value="1"/>
</dbReference>
<dbReference type="SMART" id="SM00342">
    <property type="entry name" value="HTH_ARAC"/>
    <property type="match status" value="1"/>
</dbReference>
<reference evidence="5 6" key="1">
    <citation type="submission" date="2020-05" db="EMBL/GenBank/DDBJ databases">
        <title>Compete genome of Limnobacter sp. SAORIC-580.</title>
        <authorList>
            <person name="Song J."/>
            <person name="Cho J.-C."/>
        </authorList>
    </citation>
    <scope>NUCLEOTIDE SEQUENCE [LARGE SCALE GENOMIC DNA]</scope>
    <source>
        <strain evidence="5 6">SAORIC-580</strain>
    </source>
</reference>
<dbReference type="Pfam" id="PF12833">
    <property type="entry name" value="HTH_18"/>
    <property type="match status" value="1"/>
</dbReference>
<dbReference type="InterPro" id="IPR032687">
    <property type="entry name" value="AraC-type_N"/>
</dbReference>
<evidence type="ECO:0000256" key="2">
    <source>
        <dbReference type="ARBA" id="ARBA00023125"/>
    </source>
</evidence>
<dbReference type="PROSITE" id="PS01124">
    <property type="entry name" value="HTH_ARAC_FAMILY_2"/>
    <property type="match status" value="1"/>
</dbReference>
<dbReference type="EMBL" id="CP053084">
    <property type="protein sequence ID" value="QJR29885.1"/>
    <property type="molecule type" value="Genomic_DNA"/>
</dbReference>
<evidence type="ECO:0000313" key="6">
    <source>
        <dbReference type="Proteomes" id="UP000501130"/>
    </source>
</evidence>
<dbReference type="InterPro" id="IPR018062">
    <property type="entry name" value="HTH_AraC-typ_CS"/>
</dbReference>
<protein>
    <submittedName>
        <fullName evidence="5">Helix-turn-helix domain-containing protein</fullName>
    </submittedName>
</protein>
<dbReference type="Proteomes" id="UP000501130">
    <property type="component" value="Chromosome"/>
</dbReference>
<evidence type="ECO:0000256" key="3">
    <source>
        <dbReference type="ARBA" id="ARBA00023163"/>
    </source>
</evidence>
<evidence type="ECO:0000313" key="5">
    <source>
        <dbReference type="EMBL" id="QJR29885.1"/>
    </source>
</evidence>
<feature type="domain" description="HTH araC/xylS-type" evidence="4">
    <location>
        <begin position="229"/>
        <end position="331"/>
    </location>
</feature>
<dbReference type="SUPFAM" id="SSF46689">
    <property type="entry name" value="Homeodomain-like"/>
    <property type="match status" value="1"/>
</dbReference>
<keyword evidence="2" id="KW-0238">DNA-binding</keyword>
<dbReference type="Gene3D" id="1.10.10.60">
    <property type="entry name" value="Homeodomain-like"/>
    <property type="match status" value="1"/>
</dbReference>
<dbReference type="PROSITE" id="PS00041">
    <property type="entry name" value="HTH_ARAC_FAMILY_1"/>
    <property type="match status" value="1"/>
</dbReference>
<gene>
    <name evidence="5" type="ORF">HKT17_09260</name>
</gene>
<evidence type="ECO:0000256" key="1">
    <source>
        <dbReference type="ARBA" id="ARBA00023015"/>
    </source>
</evidence>
<keyword evidence="3" id="KW-0804">Transcription</keyword>
<organism evidence="5 6">
    <name type="scientific">Limnobacter profundi</name>
    <dbReference type="NCBI Taxonomy" id="2732163"/>
    <lineage>
        <taxon>Bacteria</taxon>
        <taxon>Pseudomonadati</taxon>
        <taxon>Pseudomonadota</taxon>
        <taxon>Betaproteobacteria</taxon>
        <taxon>Burkholderiales</taxon>
        <taxon>Burkholderiaceae</taxon>
        <taxon>Limnobacter</taxon>
    </lineage>
</organism>
<name>A0ABX6N7L2_9BURK</name>
<sequence length="334" mass="37355">MNQHSNLGHISASYVNLLFDWLVSAHPEVATRMPFARPVAGELNRIEIPQWQAMLDWTYQALEDAAMPLKIAAHVRPANMGLLGYVASCCTNLGEAFARLQQFENLVYSVNALNVAFQGDEIILRWGAERGRPGHWVDSVAIGVLVAFTQHLIATPVYPRRVQFINPMPENPSDFDAFFQCKVGFAGDYTEVVWPVSLLEMPLKSPDHVMRSMLDQQAQLLLKQVKNGEESIPGFQKALQESVGAGLPSLSEVARRLCVSTRTLQRRLQEQGTSFRDELEQVRVEMAKNCLQAGDLSLADIANLLAYNDQSAFTHAFKRVTGVSPAKYQRTKRQ</sequence>